<feature type="domain" description="DUF302" evidence="2">
    <location>
        <begin position="53"/>
        <end position="114"/>
    </location>
</feature>
<sequence>MNNLIFTALLFFLISCSGNTITDYTALTVRNKVDAEVDHLKNAISPFQKITQIDHSRLAKDEGVYTPPAVVTIFSDKKVNAELLKKDQLIGVDLPFKILLYSEPDTQNVTLAYTSAEFIQRRHSLTGQDVKQFRNEISQVINKFPKAIYAQNYDRKVEDEYGLIIQQSTKPFQKTINDLKVAILSQDDTQMFADIDFQKESKEVGVDIPPTYLILFGGPAPGGKAMKNTPRLGLDAFCQKLLVFEKENGDVFIAYNDIEAFSDLYYETKTFPQMIINYRLGNTLGGAVE</sequence>
<proteinExistence type="predicted"/>
<evidence type="ECO:0000256" key="1">
    <source>
        <dbReference type="SAM" id="SignalP"/>
    </source>
</evidence>
<dbReference type="PANTHER" id="PTHR38342">
    <property type="entry name" value="SLR5037 PROTEIN"/>
    <property type="match status" value="1"/>
</dbReference>
<feature type="chain" id="PRO_5030542450" evidence="1">
    <location>
        <begin position="23"/>
        <end position="289"/>
    </location>
</feature>
<evidence type="ECO:0000259" key="2">
    <source>
        <dbReference type="Pfam" id="PF03625"/>
    </source>
</evidence>
<evidence type="ECO:0000313" key="4">
    <source>
        <dbReference type="Proteomes" id="UP000576082"/>
    </source>
</evidence>
<dbReference type="RefSeq" id="WP_169657789.1">
    <property type="nucleotide sequence ID" value="NZ_JABANE010000043.1"/>
</dbReference>
<feature type="signal peptide" evidence="1">
    <location>
        <begin position="1"/>
        <end position="22"/>
    </location>
</feature>
<keyword evidence="1" id="KW-0732">Signal</keyword>
<keyword evidence="4" id="KW-1185">Reference proteome</keyword>
<organism evidence="3 4">
    <name type="scientific">Flammeovirga aprica JL-4</name>
    <dbReference type="NCBI Taxonomy" id="694437"/>
    <lineage>
        <taxon>Bacteria</taxon>
        <taxon>Pseudomonadati</taxon>
        <taxon>Bacteroidota</taxon>
        <taxon>Cytophagia</taxon>
        <taxon>Cytophagales</taxon>
        <taxon>Flammeovirgaceae</taxon>
        <taxon>Flammeovirga</taxon>
    </lineage>
</organism>
<reference evidence="3 4" key="1">
    <citation type="submission" date="2020-04" db="EMBL/GenBank/DDBJ databases">
        <title>Flammeovirga sp. SR4, a novel species isolated from seawater.</title>
        <authorList>
            <person name="Wang X."/>
        </authorList>
    </citation>
    <scope>NUCLEOTIDE SEQUENCE [LARGE SCALE GENOMIC DNA]</scope>
    <source>
        <strain evidence="3 4">ATCC 23126</strain>
    </source>
</reference>
<dbReference type="Gene3D" id="3.30.310.70">
    <property type="entry name" value="TT1751-like domain"/>
    <property type="match status" value="2"/>
</dbReference>
<dbReference type="PANTHER" id="PTHR38342:SF2">
    <property type="entry name" value="INNER MEMBRANE OR EXPORTED"/>
    <property type="match status" value="1"/>
</dbReference>
<protein>
    <submittedName>
        <fullName evidence="3">DUF302 domain-containing protein</fullName>
    </submittedName>
</protein>
<dbReference type="AlphaFoldDB" id="A0A7X9RVK5"/>
<dbReference type="InterPro" id="IPR035923">
    <property type="entry name" value="TT1751-like_sf"/>
</dbReference>
<comment type="caution">
    <text evidence="3">The sequence shown here is derived from an EMBL/GenBank/DDBJ whole genome shotgun (WGS) entry which is preliminary data.</text>
</comment>
<dbReference type="CDD" id="cd14797">
    <property type="entry name" value="DUF302"/>
    <property type="match status" value="1"/>
</dbReference>
<accession>A0A7X9RVK5</accession>
<dbReference type="Proteomes" id="UP000576082">
    <property type="component" value="Unassembled WGS sequence"/>
</dbReference>
<gene>
    <name evidence="3" type="ORF">HHU12_16175</name>
</gene>
<dbReference type="EMBL" id="JABANE010000043">
    <property type="protein sequence ID" value="NME69515.1"/>
    <property type="molecule type" value="Genomic_DNA"/>
</dbReference>
<name>A0A7X9RVK5_9BACT</name>
<evidence type="ECO:0000313" key="3">
    <source>
        <dbReference type="EMBL" id="NME69515.1"/>
    </source>
</evidence>
<feature type="domain" description="DUF302" evidence="2">
    <location>
        <begin position="195"/>
        <end position="257"/>
    </location>
</feature>
<dbReference type="InterPro" id="IPR005180">
    <property type="entry name" value="DUF302"/>
</dbReference>
<dbReference type="SUPFAM" id="SSF103247">
    <property type="entry name" value="TT1751-like"/>
    <property type="match status" value="2"/>
</dbReference>
<dbReference type="Pfam" id="PF03625">
    <property type="entry name" value="DUF302"/>
    <property type="match status" value="2"/>
</dbReference>